<comment type="caution">
    <text evidence="3">The sequence shown here is derived from an EMBL/GenBank/DDBJ whole genome shotgun (WGS) entry which is preliminary data.</text>
</comment>
<evidence type="ECO:0008006" key="5">
    <source>
        <dbReference type="Google" id="ProtNLM"/>
    </source>
</evidence>
<keyword evidence="2" id="KW-1133">Transmembrane helix</keyword>
<reference evidence="3 4" key="1">
    <citation type="submission" date="2015-11" db="EMBL/GenBank/DDBJ databases">
        <title>Genomic analysis of 38 Legionella species identifies large and diverse effector repertoires.</title>
        <authorList>
            <person name="Burstein D."/>
            <person name="Amaro F."/>
            <person name="Zusman T."/>
            <person name="Lifshitz Z."/>
            <person name="Cohen O."/>
            <person name="Gilbert J.A."/>
            <person name="Pupko T."/>
            <person name="Shuman H.A."/>
            <person name="Segal G."/>
        </authorList>
    </citation>
    <scope>NUCLEOTIDE SEQUENCE [LARGE SCALE GENOMIC DNA]</scope>
    <source>
        <strain evidence="3 4">BL-540</strain>
    </source>
</reference>
<keyword evidence="4" id="KW-1185">Reference proteome</keyword>
<evidence type="ECO:0000256" key="1">
    <source>
        <dbReference type="SAM" id="MobiDB-lite"/>
    </source>
</evidence>
<accession>A0A0W0V7F4</accession>
<sequence>MDMKKPETSNRPQVSSDFSKKGSMRESGLGDATNTLINDSKRVANELYQEGKSRVNEAQSNIKEYSDQVAQKVYQRPLMSLLIAGGVGFILSALLRR</sequence>
<dbReference type="OrthoDB" id="5640839at2"/>
<dbReference type="Proteomes" id="UP000055035">
    <property type="component" value="Unassembled WGS sequence"/>
</dbReference>
<feature type="region of interest" description="Disordered" evidence="1">
    <location>
        <begin position="1"/>
        <end position="36"/>
    </location>
</feature>
<organism evidence="3 4">
    <name type="scientific">Legionella jordanis</name>
    <dbReference type="NCBI Taxonomy" id="456"/>
    <lineage>
        <taxon>Bacteria</taxon>
        <taxon>Pseudomonadati</taxon>
        <taxon>Pseudomonadota</taxon>
        <taxon>Gammaproteobacteria</taxon>
        <taxon>Legionellales</taxon>
        <taxon>Legionellaceae</taxon>
        <taxon>Legionella</taxon>
    </lineage>
</organism>
<feature type="transmembrane region" description="Helical" evidence="2">
    <location>
        <begin position="78"/>
        <end position="95"/>
    </location>
</feature>
<dbReference type="AlphaFoldDB" id="A0A0W0V7F4"/>
<keyword evidence="2" id="KW-0812">Transmembrane</keyword>
<protein>
    <recommendedName>
        <fullName evidence="5">DUF883 domain-containing protein</fullName>
    </recommendedName>
</protein>
<evidence type="ECO:0000313" key="4">
    <source>
        <dbReference type="Proteomes" id="UP000055035"/>
    </source>
</evidence>
<name>A0A0W0V7F4_9GAMM</name>
<evidence type="ECO:0000256" key="2">
    <source>
        <dbReference type="SAM" id="Phobius"/>
    </source>
</evidence>
<dbReference type="PATRIC" id="fig|456.5.peg.386"/>
<evidence type="ECO:0000313" key="3">
    <source>
        <dbReference type="EMBL" id="KTD16055.1"/>
    </source>
</evidence>
<dbReference type="RefSeq" id="WP_126320101.1">
    <property type="nucleotide sequence ID" value="NZ_CAAAIC010000007.1"/>
</dbReference>
<proteinExistence type="predicted"/>
<keyword evidence="2" id="KW-0472">Membrane</keyword>
<dbReference type="EMBL" id="LNYJ01000011">
    <property type="protein sequence ID" value="KTD16055.1"/>
    <property type="molecule type" value="Genomic_DNA"/>
</dbReference>
<gene>
    <name evidence="3" type="ORF">Ljor_0361</name>
</gene>